<evidence type="ECO:0000313" key="2">
    <source>
        <dbReference type="Proteomes" id="UP000093186"/>
    </source>
</evidence>
<sequence length="112" mass="12502">MIIQLKKQKIQLLFGYGALRILAKKYKLKRLSDLDKIFSKLNFKEGEEPTLEQMDVLVDLVMAGVLNADAKANVSSSEIADHIFLKNPDCLQEIMVSFSDSMPVNAGKSKKG</sequence>
<reference evidence="1 2" key="1">
    <citation type="submission" date="2016-06" db="EMBL/GenBank/DDBJ databases">
        <title>Draft Genome Sequence of Tenacibaculum soleae UCD-KL19.</title>
        <authorList>
            <person name="Eisen J.A."/>
            <person name="Coil D.A."/>
            <person name="Lujan K.M."/>
        </authorList>
    </citation>
    <scope>NUCLEOTIDE SEQUENCE [LARGE SCALE GENOMIC DNA]</scope>
    <source>
        <strain evidence="1 2">UCD-KL19</strain>
    </source>
</reference>
<dbReference type="STRING" id="447689.BA195_06805"/>
<gene>
    <name evidence="1" type="ORF">BA195_06805</name>
</gene>
<proteinExistence type="predicted"/>
<comment type="caution">
    <text evidence="1">The sequence shown here is derived from an EMBL/GenBank/DDBJ whole genome shotgun (WGS) entry which is preliminary data.</text>
</comment>
<dbReference type="Proteomes" id="UP000093186">
    <property type="component" value="Unassembled WGS sequence"/>
</dbReference>
<name>A0A1B9Y3U2_9FLAO</name>
<protein>
    <submittedName>
        <fullName evidence="1">Uncharacterized protein</fullName>
    </submittedName>
</protein>
<organism evidence="1 2">
    <name type="scientific">Tenacibaculum soleae</name>
    <dbReference type="NCBI Taxonomy" id="447689"/>
    <lineage>
        <taxon>Bacteria</taxon>
        <taxon>Pseudomonadati</taxon>
        <taxon>Bacteroidota</taxon>
        <taxon>Flavobacteriia</taxon>
        <taxon>Flavobacteriales</taxon>
        <taxon>Flavobacteriaceae</taxon>
        <taxon>Tenacibaculum</taxon>
    </lineage>
</organism>
<evidence type="ECO:0000313" key="1">
    <source>
        <dbReference type="EMBL" id="OCK44381.1"/>
    </source>
</evidence>
<keyword evidence="2" id="KW-1185">Reference proteome</keyword>
<dbReference type="AlphaFoldDB" id="A0A1B9Y3U2"/>
<dbReference type="EMBL" id="MAKX01000001">
    <property type="protein sequence ID" value="OCK44381.1"/>
    <property type="molecule type" value="Genomic_DNA"/>
</dbReference>
<dbReference type="RefSeq" id="WP_068703696.1">
    <property type="nucleotide sequence ID" value="NZ_MAKX01000001.1"/>
</dbReference>
<accession>A0A1B9Y3U2</accession>